<accession>A0ABQ4YDN5</accession>
<feature type="domain" description="Reverse transcriptase Ty1/copia-type" evidence="1">
    <location>
        <begin position="301"/>
        <end position="427"/>
    </location>
</feature>
<sequence>MRRSWFIIEDGVEDEEVVVGEGVVVTSSSLECLTNKLARRSLWLVRFLRRGKKERSLMEFMVELFEEYEDGKKNEKDGLFNLKTNDQTQYVAYKTNVAQQFTPQKHYRLPHPGQGILGPAPAIYASQPTPLPSAFSTMPLQDPTWHMDTGASSHLNFNASNLSTIFDKRLFPSVHVGDGKSIPVTNTGHSIIPSHHRPLHLHNVLITPNIIKNLIYVRQFTRDNNCTIEFDAFGFSVKDYLTRHILLRCDSSSDLYPVTKPSTSPIAFLSTSASTWHQRLGHPDPNWCNAIYDEYNVLVKNGTWILVPRSSDVNLVRSMWFFKHKFHADGTLSRYKARLVANGSNQQHGVDFDETFSLVLKPATIRTILSLAVSRQWPIHQLDVNNAFLNGDLSETLYMHQLPGFVDSRYPNHVCLLQRSLYGLKQHLVLGSSGLQTDGQSKRTIQTLEDMLRACVLDFEGSWDVNLPLVEFSYSNKVGEGQLIGPEIVQETTEKISQIKDRLKTARDRQKSYANKRNKLLEFNVGGHVLLKVSP</sequence>
<dbReference type="PANTHER" id="PTHR45835">
    <property type="entry name" value="YALI0A06105P"/>
    <property type="match status" value="1"/>
</dbReference>
<evidence type="ECO:0000259" key="2">
    <source>
        <dbReference type="Pfam" id="PF22936"/>
    </source>
</evidence>
<protein>
    <submittedName>
        <fullName evidence="3">Ribonuclease H-like domain-containing protein</fullName>
    </submittedName>
</protein>
<keyword evidence="4" id="KW-1185">Reference proteome</keyword>
<dbReference type="InterPro" id="IPR054722">
    <property type="entry name" value="PolX-like_BBD"/>
</dbReference>
<feature type="domain" description="Retrovirus-related Pol polyprotein from transposon TNT 1-94-like beta-barrel" evidence="2">
    <location>
        <begin position="145"/>
        <end position="222"/>
    </location>
</feature>
<evidence type="ECO:0000259" key="1">
    <source>
        <dbReference type="Pfam" id="PF07727"/>
    </source>
</evidence>
<dbReference type="Pfam" id="PF07727">
    <property type="entry name" value="RVT_2"/>
    <property type="match status" value="1"/>
</dbReference>
<comment type="caution">
    <text evidence="3">The sequence shown here is derived from an EMBL/GenBank/DDBJ whole genome shotgun (WGS) entry which is preliminary data.</text>
</comment>
<dbReference type="PANTHER" id="PTHR45835:SF103">
    <property type="entry name" value="RNA-DIRECTED DNA POLYMERASE"/>
    <property type="match status" value="1"/>
</dbReference>
<proteinExistence type="predicted"/>
<evidence type="ECO:0000313" key="3">
    <source>
        <dbReference type="EMBL" id="GJS75814.1"/>
    </source>
</evidence>
<reference evidence="3" key="2">
    <citation type="submission" date="2022-01" db="EMBL/GenBank/DDBJ databases">
        <authorList>
            <person name="Yamashiro T."/>
            <person name="Shiraishi A."/>
            <person name="Satake H."/>
            <person name="Nakayama K."/>
        </authorList>
    </citation>
    <scope>NUCLEOTIDE SEQUENCE</scope>
</reference>
<dbReference type="InterPro" id="IPR013103">
    <property type="entry name" value="RVT_2"/>
</dbReference>
<gene>
    <name evidence="3" type="ORF">Tco_0725695</name>
</gene>
<dbReference type="Pfam" id="PF22936">
    <property type="entry name" value="Pol_BBD"/>
    <property type="match status" value="1"/>
</dbReference>
<evidence type="ECO:0000313" key="4">
    <source>
        <dbReference type="Proteomes" id="UP001151760"/>
    </source>
</evidence>
<dbReference type="Proteomes" id="UP001151760">
    <property type="component" value="Unassembled WGS sequence"/>
</dbReference>
<organism evidence="3 4">
    <name type="scientific">Tanacetum coccineum</name>
    <dbReference type="NCBI Taxonomy" id="301880"/>
    <lineage>
        <taxon>Eukaryota</taxon>
        <taxon>Viridiplantae</taxon>
        <taxon>Streptophyta</taxon>
        <taxon>Embryophyta</taxon>
        <taxon>Tracheophyta</taxon>
        <taxon>Spermatophyta</taxon>
        <taxon>Magnoliopsida</taxon>
        <taxon>eudicotyledons</taxon>
        <taxon>Gunneridae</taxon>
        <taxon>Pentapetalae</taxon>
        <taxon>asterids</taxon>
        <taxon>campanulids</taxon>
        <taxon>Asterales</taxon>
        <taxon>Asteraceae</taxon>
        <taxon>Asteroideae</taxon>
        <taxon>Anthemideae</taxon>
        <taxon>Anthemidinae</taxon>
        <taxon>Tanacetum</taxon>
    </lineage>
</organism>
<name>A0ABQ4YDN5_9ASTR</name>
<dbReference type="EMBL" id="BQNB010010331">
    <property type="protein sequence ID" value="GJS75814.1"/>
    <property type="molecule type" value="Genomic_DNA"/>
</dbReference>
<reference evidence="3" key="1">
    <citation type="journal article" date="2022" name="Int. J. Mol. Sci.">
        <title>Draft Genome of Tanacetum Coccineum: Genomic Comparison of Closely Related Tanacetum-Family Plants.</title>
        <authorList>
            <person name="Yamashiro T."/>
            <person name="Shiraishi A."/>
            <person name="Nakayama K."/>
            <person name="Satake H."/>
        </authorList>
    </citation>
    <scope>NUCLEOTIDE SEQUENCE</scope>
</reference>